<keyword evidence="2" id="KW-0238">DNA-binding</keyword>
<reference evidence="6 7" key="1">
    <citation type="submission" date="2019-02" db="EMBL/GenBank/DDBJ databases">
        <title>Kribbella capetownensis sp. nov. and Kribbella speibonae sp. nov., isolated from soil.</title>
        <authorList>
            <person name="Curtis S.M."/>
            <person name="Norton I."/>
            <person name="Everest G.J."/>
            <person name="Meyers P.R."/>
        </authorList>
    </citation>
    <scope>NUCLEOTIDE SEQUENCE [LARGE SCALE GENOMIC DNA]</scope>
    <source>
        <strain evidence="6 7">YM55</strain>
    </source>
</reference>
<dbReference type="InterPro" id="IPR000524">
    <property type="entry name" value="Tscrpt_reg_HTH_GntR"/>
</dbReference>
<evidence type="ECO:0000256" key="1">
    <source>
        <dbReference type="ARBA" id="ARBA00023015"/>
    </source>
</evidence>
<dbReference type="SMART" id="SM00345">
    <property type="entry name" value="HTH_GNTR"/>
    <property type="match status" value="1"/>
</dbReference>
<dbReference type="InterPro" id="IPR036388">
    <property type="entry name" value="WH-like_DNA-bd_sf"/>
</dbReference>
<dbReference type="InterPro" id="IPR008920">
    <property type="entry name" value="TF_FadR/GntR_C"/>
</dbReference>
<organism evidence="6 7">
    <name type="scientific">Kribbella speibonae</name>
    <dbReference type="NCBI Taxonomy" id="1572660"/>
    <lineage>
        <taxon>Bacteria</taxon>
        <taxon>Bacillati</taxon>
        <taxon>Actinomycetota</taxon>
        <taxon>Actinomycetes</taxon>
        <taxon>Propionibacteriales</taxon>
        <taxon>Kribbellaceae</taxon>
        <taxon>Kribbella</taxon>
    </lineage>
</organism>
<dbReference type="EMBL" id="SJKC01000008">
    <property type="protein sequence ID" value="TCC30321.1"/>
    <property type="molecule type" value="Genomic_DNA"/>
</dbReference>
<dbReference type="PROSITE" id="PS50949">
    <property type="entry name" value="HTH_GNTR"/>
    <property type="match status" value="1"/>
</dbReference>
<dbReference type="InterPro" id="IPR036390">
    <property type="entry name" value="WH_DNA-bd_sf"/>
</dbReference>
<dbReference type="PANTHER" id="PTHR43537">
    <property type="entry name" value="TRANSCRIPTIONAL REGULATOR, GNTR FAMILY"/>
    <property type="match status" value="1"/>
</dbReference>
<evidence type="ECO:0000256" key="3">
    <source>
        <dbReference type="ARBA" id="ARBA00023163"/>
    </source>
</evidence>
<protein>
    <submittedName>
        <fullName evidence="6">FadR family transcriptional regulator</fullName>
    </submittedName>
</protein>
<dbReference type="Pfam" id="PF07729">
    <property type="entry name" value="FCD"/>
    <property type="match status" value="1"/>
</dbReference>
<comment type="caution">
    <text evidence="6">The sequence shown here is derived from an EMBL/GenBank/DDBJ whole genome shotgun (WGS) entry which is preliminary data.</text>
</comment>
<dbReference type="GO" id="GO:0003700">
    <property type="term" value="F:DNA-binding transcription factor activity"/>
    <property type="evidence" value="ECO:0007669"/>
    <property type="project" value="InterPro"/>
</dbReference>
<dbReference type="SUPFAM" id="SSF48008">
    <property type="entry name" value="GntR ligand-binding domain-like"/>
    <property type="match status" value="1"/>
</dbReference>
<evidence type="ECO:0000256" key="2">
    <source>
        <dbReference type="ARBA" id="ARBA00023125"/>
    </source>
</evidence>
<dbReference type="AlphaFoldDB" id="A0A4R0IB73"/>
<sequence length="264" mass="27982">MWSDHTGRVVHMKNYELVLHRVEADLAAGRLRIGGRLPGERALAEQLGISRPSVREAVRVLEAMGVVRTATGSGPEAGAVIVAEPVSPLTAVLRLHLATNHLPMGDVVQTRLLLESWSAREAAARELGAGELKVAEELLDRMDDAGLSPAEFHVLDAEFHVALSGLAGNVLIAAVMTSLRSAIHGYVLAAVPNLPDWEATARGLRSEHRAILAAVRGGEPEQAAELVTAHIRGFYQAAQLAPFGGGEGGAAEAEDDDRADDEVE</sequence>
<dbReference type="PANTHER" id="PTHR43537:SF24">
    <property type="entry name" value="GLUCONATE OPERON TRANSCRIPTIONAL REPRESSOR"/>
    <property type="match status" value="1"/>
</dbReference>
<evidence type="ECO:0000313" key="6">
    <source>
        <dbReference type="EMBL" id="TCC30321.1"/>
    </source>
</evidence>
<gene>
    <name evidence="6" type="ORF">E0H92_39400</name>
</gene>
<dbReference type="Gene3D" id="1.20.120.530">
    <property type="entry name" value="GntR ligand-binding domain-like"/>
    <property type="match status" value="1"/>
</dbReference>
<dbReference type="GO" id="GO:0003677">
    <property type="term" value="F:DNA binding"/>
    <property type="evidence" value="ECO:0007669"/>
    <property type="project" value="UniProtKB-KW"/>
</dbReference>
<accession>A0A4R0IB73</accession>
<proteinExistence type="predicted"/>
<feature type="region of interest" description="Disordered" evidence="4">
    <location>
        <begin position="245"/>
        <end position="264"/>
    </location>
</feature>
<feature type="domain" description="HTH gntR-type" evidence="5">
    <location>
        <begin position="12"/>
        <end position="84"/>
    </location>
</feature>
<evidence type="ECO:0000256" key="4">
    <source>
        <dbReference type="SAM" id="MobiDB-lite"/>
    </source>
</evidence>
<dbReference type="Pfam" id="PF00392">
    <property type="entry name" value="GntR"/>
    <property type="match status" value="1"/>
</dbReference>
<dbReference type="Proteomes" id="UP000294225">
    <property type="component" value="Unassembled WGS sequence"/>
</dbReference>
<dbReference type="SUPFAM" id="SSF46785">
    <property type="entry name" value="Winged helix' DNA-binding domain"/>
    <property type="match status" value="1"/>
</dbReference>
<feature type="compositionally biased region" description="Acidic residues" evidence="4">
    <location>
        <begin position="252"/>
        <end position="264"/>
    </location>
</feature>
<dbReference type="CDD" id="cd07377">
    <property type="entry name" value="WHTH_GntR"/>
    <property type="match status" value="1"/>
</dbReference>
<evidence type="ECO:0000259" key="5">
    <source>
        <dbReference type="PROSITE" id="PS50949"/>
    </source>
</evidence>
<dbReference type="SMART" id="SM00895">
    <property type="entry name" value="FCD"/>
    <property type="match status" value="1"/>
</dbReference>
<dbReference type="Gene3D" id="1.10.10.10">
    <property type="entry name" value="Winged helix-like DNA-binding domain superfamily/Winged helix DNA-binding domain"/>
    <property type="match status" value="1"/>
</dbReference>
<evidence type="ECO:0000313" key="7">
    <source>
        <dbReference type="Proteomes" id="UP000294225"/>
    </source>
</evidence>
<dbReference type="PRINTS" id="PR00035">
    <property type="entry name" value="HTHGNTR"/>
</dbReference>
<dbReference type="InterPro" id="IPR011711">
    <property type="entry name" value="GntR_C"/>
</dbReference>
<name>A0A4R0IB73_9ACTN</name>
<keyword evidence="1" id="KW-0805">Transcription regulation</keyword>
<keyword evidence="3" id="KW-0804">Transcription</keyword>